<proteinExistence type="predicted"/>
<sequence>MSSVFTKRLLREWKAISARNSSEPSLYVLQPQDSNLHIWHLVITNPATTEEIYLQFFISFEDSSRVTADSSPVVVLRCLTPNSLLPINRNIVLPQVGRTIVKGGMSVFVMNLWHSFFSVGASLNAIGTDPSKADPRLSQAWNRVICRSFRHYFPDLVGTLRAGDYRTIKAYSKWIRNNDSQLSKSAMNQSMHMFREHIRNASILQQTHYNDVNGTFPAAMQNKSADVASSFSYDCDNLGCTTSAYPFEMTTKFNLGTIMNSIEDTANTASNQYDVDIENMLDDSTPSYKRHKH</sequence>
<evidence type="ECO:0000313" key="2">
    <source>
        <dbReference type="Proteomes" id="UP001377567"/>
    </source>
</evidence>
<comment type="caution">
    <text evidence="1">The sequence shown here is derived from an EMBL/GenBank/DDBJ whole genome shotgun (WGS) entry which is preliminary data.</text>
</comment>
<dbReference type="Proteomes" id="UP001377567">
    <property type="component" value="Unassembled WGS sequence"/>
</dbReference>
<reference evidence="1 2" key="1">
    <citation type="journal article" date="2023" name="Elife">
        <title>Identification of key yeast species and microbe-microbe interactions impacting larval growth of Drosophila in the wild.</title>
        <authorList>
            <person name="Mure A."/>
            <person name="Sugiura Y."/>
            <person name="Maeda R."/>
            <person name="Honda K."/>
            <person name="Sakurai N."/>
            <person name="Takahashi Y."/>
            <person name="Watada M."/>
            <person name="Katoh T."/>
            <person name="Gotoh A."/>
            <person name="Gotoh Y."/>
            <person name="Taniguchi I."/>
            <person name="Nakamura K."/>
            <person name="Hayashi T."/>
            <person name="Katayama T."/>
            <person name="Uemura T."/>
            <person name="Hattori Y."/>
        </authorList>
    </citation>
    <scope>NUCLEOTIDE SEQUENCE [LARGE SCALE GENOMIC DNA]</scope>
    <source>
        <strain evidence="1 2">KH-74</strain>
    </source>
</reference>
<name>A0AAV5S9D4_MAUHU</name>
<evidence type="ECO:0000313" key="1">
    <source>
        <dbReference type="EMBL" id="GMM58669.1"/>
    </source>
</evidence>
<protein>
    <submittedName>
        <fullName evidence="1">Ubs1 protein</fullName>
    </submittedName>
</protein>
<accession>A0AAV5S9D4</accession>
<keyword evidence="2" id="KW-1185">Reference proteome</keyword>
<dbReference type="SUPFAM" id="SSF54495">
    <property type="entry name" value="UBC-like"/>
    <property type="match status" value="1"/>
</dbReference>
<dbReference type="AlphaFoldDB" id="A0AAV5S9D4"/>
<organism evidence="1 2">
    <name type="scientific">Maudiozyma humilis</name>
    <name type="common">Sour dough yeast</name>
    <name type="synonym">Kazachstania humilis</name>
    <dbReference type="NCBI Taxonomy" id="51915"/>
    <lineage>
        <taxon>Eukaryota</taxon>
        <taxon>Fungi</taxon>
        <taxon>Dikarya</taxon>
        <taxon>Ascomycota</taxon>
        <taxon>Saccharomycotina</taxon>
        <taxon>Saccharomycetes</taxon>
        <taxon>Saccharomycetales</taxon>
        <taxon>Saccharomycetaceae</taxon>
        <taxon>Maudiozyma</taxon>
    </lineage>
</organism>
<gene>
    <name evidence="1" type="ORF">DAKH74_052860</name>
</gene>
<dbReference type="EMBL" id="BTGD01000025">
    <property type="protein sequence ID" value="GMM58669.1"/>
    <property type="molecule type" value="Genomic_DNA"/>
</dbReference>
<dbReference type="InterPro" id="IPR016135">
    <property type="entry name" value="UBQ-conjugating_enzyme/RWD"/>
</dbReference>